<dbReference type="GO" id="GO:0005634">
    <property type="term" value="C:nucleus"/>
    <property type="evidence" value="ECO:0007669"/>
    <property type="project" value="InterPro"/>
</dbReference>
<evidence type="ECO:0000256" key="4">
    <source>
        <dbReference type="ARBA" id="ARBA00023204"/>
    </source>
</evidence>
<dbReference type="InterPro" id="IPR007232">
    <property type="entry name" value="Rad52_Rad59_Rad22"/>
</dbReference>
<dbReference type="Pfam" id="PF04098">
    <property type="entry name" value="Rad52_Rad22"/>
    <property type="match status" value="1"/>
</dbReference>
<organism evidence="8 9">
    <name type="scientific">Halocaridina rubra</name>
    <name type="common">Hawaiian red shrimp</name>
    <dbReference type="NCBI Taxonomy" id="373956"/>
    <lineage>
        <taxon>Eukaryota</taxon>
        <taxon>Metazoa</taxon>
        <taxon>Ecdysozoa</taxon>
        <taxon>Arthropoda</taxon>
        <taxon>Crustacea</taxon>
        <taxon>Multicrustacea</taxon>
        <taxon>Malacostraca</taxon>
        <taxon>Eumalacostraca</taxon>
        <taxon>Eucarida</taxon>
        <taxon>Decapoda</taxon>
        <taxon>Pleocyemata</taxon>
        <taxon>Caridea</taxon>
        <taxon>Atyoidea</taxon>
        <taxon>Atyidae</taxon>
        <taxon>Halocaridina</taxon>
    </lineage>
</organism>
<dbReference type="InterPro" id="IPR004585">
    <property type="entry name" value="DNA_recomb/repair_Rad52"/>
</dbReference>
<dbReference type="PANTHER" id="PTHR12132">
    <property type="entry name" value="DNA REPAIR AND RECOMBINATION PROTEIN RAD52, RAD59"/>
    <property type="match status" value="1"/>
</dbReference>
<comment type="similarity">
    <text evidence="1">Belongs to the RAD52 family.</text>
</comment>
<gene>
    <name evidence="8" type="primary">RAD52</name>
    <name evidence="8" type="ORF">SK128_012649</name>
</gene>
<keyword evidence="2" id="KW-0227">DNA damage</keyword>
<keyword evidence="4" id="KW-0234">DNA repair</keyword>
<keyword evidence="3" id="KW-0233">DNA recombination</keyword>
<dbReference type="SUPFAM" id="SSF54768">
    <property type="entry name" value="dsRNA-binding domain-like"/>
    <property type="match status" value="1"/>
</dbReference>
<evidence type="ECO:0000256" key="3">
    <source>
        <dbReference type="ARBA" id="ARBA00023172"/>
    </source>
</evidence>
<dbReference type="PANTHER" id="PTHR12132:SF1">
    <property type="entry name" value="DNA REPAIR PROTEIN RAD52 HOMOLOG"/>
    <property type="match status" value="1"/>
</dbReference>
<comment type="caution">
    <text evidence="8">The sequence shown here is derived from an EMBL/GenBank/DDBJ whole genome shotgun (WGS) entry which is preliminary data.</text>
</comment>
<dbReference type="EMBL" id="JAXCGZ010022694">
    <property type="protein sequence ID" value="KAK7026886.1"/>
    <property type="molecule type" value="Genomic_DNA"/>
</dbReference>
<evidence type="ECO:0000256" key="6">
    <source>
        <dbReference type="ARBA" id="ARBA00073403"/>
    </source>
</evidence>
<evidence type="ECO:0000256" key="1">
    <source>
        <dbReference type="ARBA" id="ARBA00006638"/>
    </source>
</evidence>
<dbReference type="AlphaFoldDB" id="A0AAN8WNS9"/>
<dbReference type="NCBIfam" id="TIGR00607">
    <property type="entry name" value="rad52"/>
    <property type="match status" value="1"/>
</dbReference>
<feature type="region of interest" description="Disordered" evidence="7">
    <location>
        <begin position="345"/>
        <end position="380"/>
    </location>
</feature>
<comment type="function">
    <text evidence="5">Involved in double-stranded break repair. Plays a central role in genetic recombination and DNA repair by promoting the annealing of complementary single-stranded DNA and by stimulation of the RAD51 recombinase.</text>
</comment>
<proteinExistence type="inferred from homology"/>
<reference evidence="8 9" key="1">
    <citation type="submission" date="2023-11" db="EMBL/GenBank/DDBJ databases">
        <title>Halocaridina rubra genome assembly.</title>
        <authorList>
            <person name="Smith C."/>
        </authorList>
    </citation>
    <scope>NUCLEOTIDE SEQUENCE [LARGE SCALE GENOMIC DNA]</scope>
    <source>
        <strain evidence="8">EP-1</strain>
        <tissue evidence="8">Whole</tissue>
    </source>
</reference>
<dbReference type="InterPro" id="IPR041247">
    <property type="entry name" value="Rad52_fam"/>
</dbReference>
<evidence type="ECO:0000256" key="5">
    <source>
        <dbReference type="ARBA" id="ARBA00053354"/>
    </source>
</evidence>
<dbReference type="GO" id="GO:0010792">
    <property type="term" value="P:DNA double-strand break processing involved in repair via single-strand annealing"/>
    <property type="evidence" value="ECO:0007669"/>
    <property type="project" value="UniProtKB-ARBA"/>
</dbReference>
<feature type="region of interest" description="Disordered" evidence="7">
    <location>
        <begin position="194"/>
        <end position="218"/>
    </location>
</feature>
<feature type="compositionally biased region" description="Polar residues" evidence="7">
    <location>
        <begin position="240"/>
        <end position="255"/>
    </location>
</feature>
<accession>A0AAN8WNS9</accession>
<keyword evidence="9" id="KW-1185">Reference proteome</keyword>
<protein>
    <recommendedName>
        <fullName evidence="6">DNA repair protein RAD52 homolog</fullName>
    </recommendedName>
</protein>
<sequence>METNQTLFGKTEFSAEELELVQNVLRQKLGSSFISQRAGAGGQRIAYIEGWRLIALANEIFGFNGWSHSVTNQTIDFVDHYNGRYYVGISARVKVQLKDGVFHEDIGYGVSEGMKSKALSIEKARKEAVTDGLKRALKSFGNALGNCLSNKDYLRFIGKAPAAPAPQINSEEILLDVNETGLSAVRKRMLQMNKSMRGTPLSTPKSKNDGTPYNSNPEQVLKSTEHAIKSDKIIRHANSGKDSSNGTVGVQGSDTSKEVYNTNTTIIPRRFSDPVRKINVTSQSASFLQQNNMENGCKGLGTEYLKNGVKESGKVIKRDEFKHNSSNPVVDDANMSSVLTTIKLEKESNCDSPNSSHSFDEKEERKRRQQEKQSKFRRQIGIPQINSDILGHTDKNLVTDAEMWEAADEVIGEDDPSFWAQLMTQQLIEARKEDLKMEKLVVPSVPEAWTTKKISRKYNSPSHGESPLPLFDAYTSFKDKFSEDDNARGRDISYLQNSSPGTNINTSADIVAPNNTNGSGSCKSVSESKSFCVKKPSPASDALVGTNDLSLKKRKVENSL</sequence>
<evidence type="ECO:0000256" key="2">
    <source>
        <dbReference type="ARBA" id="ARBA00022763"/>
    </source>
</evidence>
<dbReference type="Proteomes" id="UP001381693">
    <property type="component" value="Unassembled WGS sequence"/>
</dbReference>
<feature type="region of interest" description="Disordered" evidence="7">
    <location>
        <begin position="235"/>
        <end position="255"/>
    </location>
</feature>
<dbReference type="GO" id="GO:0000730">
    <property type="term" value="P:DNA recombinase assembly"/>
    <property type="evidence" value="ECO:0007669"/>
    <property type="project" value="InterPro"/>
</dbReference>
<name>A0AAN8WNS9_HALRR</name>
<dbReference type="InterPro" id="IPR042525">
    <property type="entry name" value="Rad52_Rad59_Rad22_sf"/>
</dbReference>
<evidence type="ECO:0000256" key="7">
    <source>
        <dbReference type="SAM" id="MobiDB-lite"/>
    </source>
</evidence>
<evidence type="ECO:0000313" key="8">
    <source>
        <dbReference type="EMBL" id="KAK7026886.1"/>
    </source>
</evidence>
<evidence type="ECO:0000313" key="9">
    <source>
        <dbReference type="Proteomes" id="UP001381693"/>
    </source>
</evidence>
<dbReference type="FunFam" id="3.30.390.80:FF:000001">
    <property type="entry name" value="DNA repair protein RAD52 homolog"/>
    <property type="match status" value="1"/>
</dbReference>
<feature type="compositionally biased region" description="Basic and acidic residues" evidence="7">
    <location>
        <begin position="358"/>
        <end position="374"/>
    </location>
</feature>
<dbReference type="Gene3D" id="3.30.390.80">
    <property type="entry name" value="DNA repair protein Rad52/59/22"/>
    <property type="match status" value="1"/>
</dbReference>
<dbReference type="GO" id="GO:0006312">
    <property type="term" value="P:mitotic recombination"/>
    <property type="evidence" value="ECO:0007669"/>
    <property type="project" value="TreeGrafter"/>
</dbReference>